<reference evidence="1" key="1">
    <citation type="submission" date="2020-07" db="EMBL/GenBank/DDBJ databases">
        <title>The High-quality genome of the commercially important snow crab, Chionoecetes opilio.</title>
        <authorList>
            <person name="Jeong J.-H."/>
            <person name="Ryu S."/>
        </authorList>
    </citation>
    <scope>NUCLEOTIDE SEQUENCE</scope>
    <source>
        <strain evidence="1">MADBK_172401_WGS</strain>
        <tissue evidence="1">Digestive gland</tissue>
    </source>
</reference>
<proteinExistence type="predicted"/>
<name>A0A8J5CMG5_CHIOP</name>
<dbReference type="EMBL" id="JACEEZ010019538">
    <property type="protein sequence ID" value="KAG0715620.1"/>
    <property type="molecule type" value="Genomic_DNA"/>
</dbReference>
<evidence type="ECO:0000313" key="1">
    <source>
        <dbReference type="EMBL" id="KAG0715620.1"/>
    </source>
</evidence>
<gene>
    <name evidence="1" type="ORF">GWK47_011523</name>
</gene>
<comment type="caution">
    <text evidence="1">The sequence shown here is derived from an EMBL/GenBank/DDBJ whole genome shotgun (WGS) entry which is preliminary data.</text>
</comment>
<accession>A0A8J5CMG5</accession>
<organism evidence="1 2">
    <name type="scientific">Chionoecetes opilio</name>
    <name type="common">Atlantic snow crab</name>
    <name type="synonym">Cancer opilio</name>
    <dbReference type="NCBI Taxonomy" id="41210"/>
    <lineage>
        <taxon>Eukaryota</taxon>
        <taxon>Metazoa</taxon>
        <taxon>Ecdysozoa</taxon>
        <taxon>Arthropoda</taxon>
        <taxon>Crustacea</taxon>
        <taxon>Multicrustacea</taxon>
        <taxon>Malacostraca</taxon>
        <taxon>Eumalacostraca</taxon>
        <taxon>Eucarida</taxon>
        <taxon>Decapoda</taxon>
        <taxon>Pleocyemata</taxon>
        <taxon>Brachyura</taxon>
        <taxon>Eubrachyura</taxon>
        <taxon>Majoidea</taxon>
        <taxon>Majidae</taxon>
        <taxon>Chionoecetes</taxon>
    </lineage>
</organism>
<dbReference type="Proteomes" id="UP000770661">
    <property type="component" value="Unassembled WGS sequence"/>
</dbReference>
<evidence type="ECO:0000313" key="2">
    <source>
        <dbReference type="Proteomes" id="UP000770661"/>
    </source>
</evidence>
<protein>
    <submittedName>
        <fullName evidence="1">Uncharacterized protein</fullName>
    </submittedName>
</protein>
<keyword evidence="2" id="KW-1185">Reference proteome</keyword>
<sequence>MLNFALVNKTIFVANSVFLFPDEFAYYISSHELYSGLDPHISSLEPSLPNWSRVSLVEDVLWLSTPLLFF</sequence>
<dbReference type="AlphaFoldDB" id="A0A8J5CMG5"/>